<evidence type="ECO:0000313" key="1">
    <source>
        <dbReference type="EMBL" id="TEA09150.1"/>
    </source>
</evidence>
<dbReference type="AlphaFoldDB" id="A0A4R8SZT8"/>
<proteinExistence type="predicted"/>
<dbReference type="EMBL" id="PECL01000003">
    <property type="protein sequence ID" value="TEA09150.1"/>
    <property type="molecule type" value="Genomic_DNA"/>
</dbReference>
<sequence length="252" mass="28208">MAGYHERLIQSPLWRHGRLQAFGVAWSWGVPEVGDLMVCGATETEPGSPRRIVSVVESERGGRAAWIVEHTALDAEPTTSDRAAIGFWHDVGWARLPEHFPVCARCRELMPCQHAVIDRIATHSAEEMERFSDPSVCPACREPVTLRQRTITFDRNLLGFGTVTFHLRKNCAGAARVYDRDLHREDGAFQLICPGAFRSGVDENGEPVAYCTEPHCRGTGRHHVRGAYHIAGYISHPDGYYRQRNSDEGFSP</sequence>
<accession>A0A4R8SZT8</accession>
<dbReference type="RefSeq" id="WP_134081073.1">
    <property type="nucleotide sequence ID" value="NZ_PECL01000003.1"/>
</dbReference>
<dbReference type="Proteomes" id="UP000294604">
    <property type="component" value="Unassembled WGS sequence"/>
</dbReference>
<gene>
    <name evidence="1" type="ORF">CCUG60884_00319</name>
</gene>
<reference evidence="1 2" key="1">
    <citation type="journal article" date="2019" name="Sci. Rep.">
        <title>Extended insight into the Mycobacterium chelonae-abscessus complex through whole genome sequencing of Mycobacterium salmoniphilum outbreak and Mycobacterium salmoniphilum-like strains.</title>
        <authorList>
            <person name="Behra P.R.K."/>
            <person name="Das S."/>
            <person name="Pettersson B.M.F."/>
            <person name="Shirreff L."/>
            <person name="DuCote T."/>
            <person name="Jacobsson K.G."/>
            <person name="Ennis D.G."/>
            <person name="Kirsebom L.A."/>
        </authorList>
    </citation>
    <scope>NUCLEOTIDE SEQUENCE [LARGE SCALE GENOMIC DNA]</scope>
    <source>
        <strain evidence="1 2">CCUG 60884</strain>
    </source>
</reference>
<evidence type="ECO:0000313" key="2">
    <source>
        <dbReference type="Proteomes" id="UP000294604"/>
    </source>
</evidence>
<protein>
    <submittedName>
        <fullName evidence="1">Uncharacterized protein</fullName>
    </submittedName>
</protein>
<name>A0A4R8SZT8_9MYCO</name>
<comment type="caution">
    <text evidence="1">The sequence shown here is derived from an EMBL/GenBank/DDBJ whole genome shotgun (WGS) entry which is preliminary data.</text>
</comment>
<organism evidence="1 2">
    <name type="scientific">Mycobacteroides salmoniphilum</name>
    <dbReference type="NCBI Taxonomy" id="404941"/>
    <lineage>
        <taxon>Bacteria</taxon>
        <taxon>Bacillati</taxon>
        <taxon>Actinomycetota</taxon>
        <taxon>Actinomycetes</taxon>
        <taxon>Mycobacteriales</taxon>
        <taxon>Mycobacteriaceae</taxon>
        <taxon>Mycobacteroides</taxon>
    </lineage>
</organism>